<reference evidence="3" key="1">
    <citation type="journal article" date="2019" name="Int. J. Syst. Evol. Microbiol.">
        <title>The Global Catalogue of Microorganisms (GCM) 10K type strain sequencing project: providing services to taxonomists for standard genome sequencing and annotation.</title>
        <authorList>
            <consortium name="The Broad Institute Genomics Platform"/>
            <consortium name="The Broad Institute Genome Sequencing Center for Infectious Disease"/>
            <person name="Wu L."/>
            <person name="Ma J."/>
        </authorList>
    </citation>
    <scope>NUCLEOTIDE SEQUENCE [LARGE SCALE GENOMIC DNA]</scope>
    <source>
        <strain evidence="3">CECT 8482</strain>
    </source>
</reference>
<protein>
    <recommendedName>
        <fullName evidence="4">GlsB/YeaQ/YmgE family stress response membrane protein</fullName>
    </recommendedName>
</protein>
<dbReference type="Proteomes" id="UP001243846">
    <property type="component" value="Unassembled WGS sequence"/>
</dbReference>
<sequence>MVVAVMAGPWAGLLTGVVTNLLWGLILSPTAAAFAPVAGVIGLVAGLLARAGLFRGPFWPRFPV</sequence>
<evidence type="ECO:0000313" key="2">
    <source>
        <dbReference type="EMBL" id="MDN3713800.1"/>
    </source>
</evidence>
<keyword evidence="3" id="KW-1185">Reference proteome</keyword>
<evidence type="ECO:0000256" key="1">
    <source>
        <dbReference type="SAM" id="Phobius"/>
    </source>
</evidence>
<evidence type="ECO:0000313" key="3">
    <source>
        <dbReference type="Proteomes" id="UP001243846"/>
    </source>
</evidence>
<dbReference type="EMBL" id="JAUFRC010000002">
    <property type="protein sequence ID" value="MDN3713800.1"/>
    <property type="molecule type" value="Genomic_DNA"/>
</dbReference>
<accession>A0ABT8DEV3</accession>
<proteinExistence type="predicted"/>
<organism evidence="2 3">
    <name type="scientific">Paracoccus cavernae</name>
    <dbReference type="NCBI Taxonomy" id="1571207"/>
    <lineage>
        <taxon>Bacteria</taxon>
        <taxon>Pseudomonadati</taxon>
        <taxon>Pseudomonadota</taxon>
        <taxon>Alphaproteobacteria</taxon>
        <taxon>Rhodobacterales</taxon>
        <taxon>Paracoccaceae</taxon>
        <taxon>Paracoccus</taxon>
    </lineage>
</organism>
<feature type="transmembrane region" description="Helical" evidence="1">
    <location>
        <begin position="7"/>
        <end position="26"/>
    </location>
</feature>
<keyword evidence="1" id="KW-0472">Membrane</keyword>
<dbReference type="Gene3D" id="1.10.1760.20">
    <property type="match status" value="1"/>
</dbReference>
<comment type="caution">
    <text evidence="2">The sequence shown here is derived from an EMBL/GenBank/DDBJ whole genome shotgun (WGS) entry which is preliminary data.</text>
</comment>
<gene>
    <name evidence="2" type="ORF">QWZ10_22260</name>
</gene>
<keyword evidence="1" id="KW-0812">Transmembrane</keyword>
<evidence type="ECO:0008006" key="4">
    <source>
        <dbReference type="Google" id="ProtNLM"/>
    </source>
</evidence>
<name>A0ABT8DEV3_9RHOB</name>
<keyword evidence="1" id="KW-1133">Transmembrane helix</keyword>
<feature type="transmembrane region" description="Helical" evidence="1">
    <location>
        <begin position="32"/>
        <end position="53"/>
    </location>
</feature>